<accession>A0ABS4X0H0</accession>
<reference evidence="2 3" key="1">
    <citation type="submission" date="2021-03" db="EMBL/GenBank/DDBJ databases">
        <title>Sequencing the genomes of 1000 actinobacteria strains.</title>
        <authorList>
            <person name="Klenk H.-P."/>
        </authorList>
    </citation>
    <scope>NUCLEOTIDE SEQUENCE [LARGE SCALE GENOMIC DNA]</scope>
    <source>
        <strain evidence="2 3">DSM 14566</strain>
    </source>
</reference>
<evidence type="ECO:0000256" key="1">
    <source>
        <dbReference type="SAM" id="Phobius"/>
    </source>
</evidence>
<protein>
    <submittedName>
        <fullName evidence="2">Uncharacterized protein</fullName>
    </submittedName>
</protein>
<feature type="transmembrane region" description="Helical" evidence="1">
    <location>
        <begin position="104"/>
        <end position="123"/>
    </location>
</feature>
<keyword evidence="3" id="KW-1185">Reference proteome</keyword>
<sequence>MKLLAVVTVAALLFGAVTVAILPTIGVTGLALLMGVPFRLDWHWTLIAACGIFILWFILSTKSDTAIRAALNRKSRAHQEIATNLLSFALLALGYSLIAESFWAAGLMAAMVCSIYIALRPVIDKAEAASRSRRPQK</sequence>
<feature type="transmembrane region" description="Helical" evidence="1">
    <location>
        <begin position="42"/>
        <end position="60"/>
    </location>
</feature>
<comment type="caution">
    <text evidence="2">The sequence shown here is derived from an EMBL/GenBank/DDBJ whole genome shotgun (WGS) entry which is preliminary data.</text>
</comment>
<gene>
    <name evidence="2" type="ORF">JOF43_001793</name>
</gene>
<keyword evidence="1" id="KW-0812">Transmembrane</keyword>
<name>A0ABS4X0H0_9MICO</name>
<evidence type="ECO:0000313" key="2">
    <source>
        <dbReference type="EMBL" id="MBP2381836.1"/>
    </source>
</evidence>
<dbReference type="EMBL" id="JAGIOD010000001">
    <property type="protein sequence ID" value="MBP2381836.1"/>
    <property type="molecule type" value="Genomic_DNA"/>
</dbReference>
<evidence type="ECO:0000313" key="3">
    <source>
        <dbReference type="Proteomes" id="UP001519290"/>
    </source>
</evidence>
<proteinExistence type="predicted"/>
<keyword evidence="1" id="KW-1133">Transmembrane helix</keyword>
<dbReference type="Proteomes" id="UP001519290">
    <property type="component" value="Unassembled WGS sequence"/>
</dbReference>
<dbReference type="RefSeq" id="WP_209901310.1">
    <property type="nucleotide sequence ID" value="NZ_BAAAJW010000010.1"/>
</dbReference>
<organism evidence="2 3">
    <name type="scientific">Brachybacterium sacelli</name>
    <dbReference type="NCBI Taxonomy" id="173364"/>
    <lineage>
        <taxon>Bacteria</taxon>
        <taxon>Bacillati</taxon>
        <taxon>Actinomycetota</taxon>
        <taxon>Actinomycetes</taxon>
        <taxon>Micrococcales</taxon>
        <taxon>Dermabacteraceae</taxon>
        <taxon>Brachybacterium</taxon>
    </lineage>
</organism>
<feature type="transmembrane region" description="Helical" evidence="1">
    <location>
        <begin position="81"/>
        <end position="98"/>
    </location>
</feature>
<keyword evidence="1" id="KW-0472">Membrane</keyword>